<dbReference type="InterPro" id="IPR010985">
    <property type="entry name" value="Ribbon_hlx_hlx"/>
</dbReference>
<reference evidence="4" key="2">
    <citation type="submission" date="2021-04" db="EMBL/GenBank/DDBJ databases">
        <title>Complete Genome and methylome analysis of Thiothrix fructosivorans ATCC 49748.</title>
        <authorList>
            <person name="Fomenkov A."/>
            <person name="Sun L."/>
            <person name="Vincze T."/>
            <person name="Grabovich M.Y."/>
            <person name="Roberts R.J."/>
        </authorList>
    </citation>
    <scope>NUCLEOTIDE SEQUENCE</scope>
    <source>
        <strain evidence="4">ATCC 49748</strain>
    </source>
</reference>
<sequence length="89" mass="10055">MSALSERINLRTNAETKSLLTRSASFRGLSLSNFLLEAAQRMAQEVLKGQEQILLSQRDWERFALILDDDSVPNAKLQKAMNKFKATQA</sequence>
<protein>
    <submittedName>
        <fullName evidence="4">DUF1778 domain-containing protein</fullName>
    </submittedName>
</protein>
<dbReference type="Pfam" id="PF08681">
    <property type="entry name" value="TacA1"/>
    <property type="match status" value="1"/>
</dbReference>
<evidence type="ECO:0000313" key="4">
    <source>
        <dbReference type="EMBL" id="QTX09909.1"/>
    </source>
</evidence>
<dbReference type="EMBL" id="JAFMPM010000008">
    <property type="protein sequence ID" value="MBO0615115.1"/>
    <property type="molecule type" value="Genomic_DNA"/>
</dbReference>
<name>A0A8B0SGJ0_9GAMM</name>
<gene>
    <name evidence="4" type="ORF">J1836_015035</name>
    <name evidence="3" type="ORF">J1836_19645</name>
</gene>
<reference evidence="3 5" key="1">
    <citation type="submission" date="2021-03" db="EMBL/GenBank/DDBJ databases">
        <title>Draft genome and methylome analysis of Thiotrix fructosivoruns ATCC 49748.</title>
        <authorList>
            <person name="Fomenkov A."/>
            <person name="Grabovich M.Y."/>
            <person name="Roberts R.J."/>
        </authorList>
    </citation>
    <scope>NUCLEOTIDE SEQUENCE [LARGE SCALE GENOMIC DNA]</scope>
    <source>
        <strain evidence="3 5">ATCC 49748</strain>
    </source>
</reference>
<dbReference type="InterPro" id="IPR014795">
    <property type="entry name" value="TacA_1-like"/>
</dbReference>
<dbReference type="RefSeq" id="WP_207252846.1">
    <property type="nucleotide sequence ID" value="NZ_JAFMPM010000008.1"/>
</dbReference>
<evidence type="ECO:0000313" key="3">
    <source>
        <dbReference type="EMBL" id="MBO0615115.1"/>
    </source>
</evidence>
<dbReference type="PANTHER" id="PTHR35401">
    <property type="entry name" value="COPG FAMILY HELIX-TURN-HELIX PROTEIN-RELATED-RELATED"/>
    <property type="match status" value="1"/>
</dbReference>
<keyword evidence="1" id="KW-1277">Toxin-antitoxin system</keyword>
<proteinExistence type="inferred from homology"/>
<dbReference type="AlphaFoldDB" id="A0A8B0SGJ0"/>
<comment type="similarity">
    <text evidence="2">Belongs to the TacA antitoxin family.</text>
</comment>
<dbReference type="GO" id="GO:0006355">
    <property type="term" value="P:regulation of DNA-templated transcription"/>
    <property type="evidence" value="ECO:0007669"/>
    <property type="project" value="InterPro"/>
</dbReference>
<evidence type="ECO:0000256" key="1">
    <source>
        <dbReference type="ARBA" id="ARBA00022649"/>
    </source>
</evidence>
<dbReference type="PANTHER" id="PTHR35401:SF2">
    <property type="entry name" value="ABC-TYPE TRANSPORT SYSTEM"/>
    <property type="match status" value="1"/>
</dbReference>
<evidence type="ECO:0000313" key="5">
    <source>
        <dbReference type="Proteomes" id="UP000664466"/>
    </source>
</evidence>
<keyword evidence="5" id="KW-1185">Reference proteome</keyword>
<dbReference type="Proteomes" id="UP000664466">
    <property type="component" value="Unassembled WGS sequence"/>
</dbReference>
<dbReference type="SUPFAM" id="SSF47598">
    <property type="entry name" value="Ribbon-helix-helix"/>
    <property type="match status" value="1"/>
</dbReference>
<organism evidence="4">
    <name type="scientific">Thiothrix fructosivorans</name>
    <dbReference type="NCBI Taxonomy" id="111770"/>
    <lineage>
        <taxon>Bacteria</taxon>
        <taxon>Pseudomonadati</taxon>
        <taxon>Pseudomonadota</taxon>
        <taxon>Gammaproteobacteria</taxon>
        <taxon>Thiotrichales</taxon>
        <taxon>Thiotrichaceae</taxon>
        <taxon>Thiothrix</taxon>
    </lineage>
</organism>
<accession>A0A8B0SGJ0</accession>
<dbReference type="Gene3D" id="1.20.5.780">
    <property type="entry name" value="Single helix bin"/>
    <property type="match status" value="1"/>
</dbReference>
<dbReference type="EMBL" id="CP072748">
    <property type="protein sequence ID" value="QTX09909.1"/>
    <property type="molecule type" value="Genomic_DNA"/>
</dbReference>
<evidence type="ECO:0000256" key="2">
    <source>
        <dbReference type="ARBA" id="ARBA00049988"/>
    </source>
</evidence>